<dbReference type="AlphaFoldDB" id="A0A3A3GNF6"/>
<dbReference type="Pfam" id="PF19824">
    <property type="entry name" value="Tlp"/>
    <property type="match status" value="1"/>
</dbReference>
<evidence type="ECO:0000313" key="3">
    <source>
        <dbReference type="Proteomes" id="UP000266177"/>
    </source>
</evidence>
<dbReference type="OrthoDB" id="1799076at2"/>
<sequence>MPKPDNRADNAAHIQNAIDNTVENLRESEQYLSAHADEISEGEQTQLKAKNERRRDSIESLADERRDEQPYAKE</sequence>
<name>A0A3A3GNF6_PANTH</name>
<gene>
    <name evidence="2" type="primary">tlp</name>
    <name evidence="2" type="ORF">DQX05_01680</name>
</gene>
<accession>A0A3A3GNF6</accession>
<feature type="region of interest" description="Disordered" evidence="1">
    <location>
        <begin position="26"/>
        <end position="74"/>
    </location>
</feature>
<reference evidence="2 3" key="1">
    <citation type="submission" date="2018-09" db="EMBL/GenBank/DDBJ databases">
        <title>Paenibacillus SK2017-BO5.</title>
        <authorList>
            <person name="Piskunova J.V."/>
            <person name="Dubiley S.A."/>
            <person name="Severinov K.V."/>
        </authorList>
    </citation>
    <scope>NUCLEOTIDE SEQUENCE [LARGE SCALE GENOMIC DNA]</scope>
    <source>
        <strain evidence="2 3">BO5</strain>
    </source>
</reference>
<evidence type="ECO:0000256" key="1">
    <source>
        <dbReference type="SAM" id="MobiDB-lite"/>
    </source>
</evidence>
<comment type="caution">
    <text evidence="2">The sequence shown here is derived from an EMBL/GenBank/DDBJ whole genome shotgun (WGS) entry which is preliminary data.</text>
</comment>
<dbReference type="EMBL" id="QYZD01000001">
    <property type="protein sequence ID" value="RJG26764.1"/>
    <property type="molecule type" value="Genomic_DNA"/>
</dbReference>
<dbReference type="InterPro" id="IPR017524">
    <property type="entry name" value="SASP_thioredoxin-like"/>
</dbReference>
<protein>
    <submittedName>
        <fullName evidence="2">Small acid-soluble spore protein Tlp</fullName>
    </submittedName>
</protein>
<evidence type="ECO:0000313" key="2">
    <source>
        <dbReference type="EMBL" id="RJG26764.1"/>
    </source>
</evidence>
<proteinExistence type="inferred from homology"/>
<dbReference type="RefSeq" id="WP_119790311.1">
    <property type="nucleotide sequence ID" value="NZ_QYZD01000001.1"/>
</dbReference>
<feature type="compositionally biased region" description="Basic and acidic residues" evidence="1">
    <location>
        <begin position="49"/>
        <end position="74"/>
    </location>
</feature>
<dbReference type="Proteomes" id="UP000266177">
    <property type="component" value="Unassembled WGS sequence"/>
</dbReference>
<dbReference type="HAMAP" id="MF_01506">
    <property type="entry name" value="Tlp"/>
    <property type="match status" value="1"/>
</dbReference>
<organism evidence="2 3">
    <name type="scientific">Paenibacillus thiaminolyticus</name>
    <name type="common">Bacillus thiaminolyticus</name>
    <dbReference type="NCBI Taxonomy" id="49283"/>
    <lineage>
        <taxon>Bacteria</taxon>
        <taxon>Bacillati</taxon>
        <taxon>Bacillota</taxon>
        <taxon>Bacilli</taxon>
        <taxon>Bacillales</taxon>
        <taxon>Paenibacillaceae</taxon>
        <taxon>Paenibacillus</taxon>
    </lineage>
</organism>
<dbReference type="NCBIfam" id="TIGR03090">
    <property type="entry name" value="SASP_tlp"/>
    <property type="match status" value="1"/>
</dbReference>